<dbReference type="GO" id="GO:0005737">
    <property type="term" value="C:cytoplasm"/>
    <property type="evidence" value="ECO:0007669"/>
    <property type="project" value="InterPro"/>
</dbReference>
<keyword evidence="1" id="KW-0963">Cytoplasm</keyword>
<dbReference type="KEGG" id="cfu:CFU_1254"/>
<dbReference type="GO" id="GO:0042026">
    <property type="term" value="P:protein refolding"/>
    <property type="evidence" value="ECO:0007669"/>
    <property type="project" value="TreeGrafter"/>
</dbReference>
<gene>
    <name evidence="6" type="primary">hslO</name>
    <name evidence="6" type="ordered locus">CFU_1254</name>
</gene>
<evidence type="ECO:0000313" key="6">
    <source>
        <dbReference type="EMBL" id="AEK61086.1"/>
    </source>
</evidence>
<evidence type="ECO:0000256" key="5">
    <source>
        <dbReference type="ARBA" id="ARBA00023284"/>
    </source>
</evidence>
<keyword evidence="3" id="KW-1015">Disulfide bond</keyword>
<dbReference type="Pfam" id="PF01430">
    <property type="entry name" value="HSP33"/>
    <property type="match status" value="1"/>
</dbReference>
<dbReference type="Gene3D" id="1.10.287.480">
    <property type="entry name" value="helix hairpin bin"/>
    <property type="match status" value="1"/>
</dbReference>
<dbReference type="Proteomes" id="UP000008392">
    <property type="component" value="Chromosome"/>
</dbReference>
<reference evidence="6 7" key="3">
    <citation type="journal article" date="2008" name="FEMS Microbiol. Ecol.">
        <title>Identification and characterization of genes underlying chitinolysis in Collimonas fungivorans Ter331.</title>
        <authorList>
            <person name="Fritsche K."/>
            <person name="de Boer W."/>
            <person name="Gerards S."/>
            <person name="van den Berg M."/>
            <person name="van Veen J.A."/>
            <person name="Leveau J.H."/>
        </authorList>
    </citation>
    <scope>NUCLEOTIDE SEQUENCE [LARGE SCALE GENOMIC DNA]</scope>
    <source>
        <strain evidence="6 7">Ter331</strain>
    </source>
</reference>
<name>G0AJF2_COLFT</name>
<dbReference type="SUPFAM" id="SSF118352">
    <property type="entry name" value="HSP33 redox switch-like"/>
    <property type="match status" value="1"/>
</dbReference>
<keyword evidence="4" id="KW-0143">Chaperone</keyword>
<keyword evidence="2" id="KW-0862">Zinc</keyword>
<evidence type="ECO:0000256" key="2">
    <source>
        <dbReference type="ARBA" id="ARBA00022833"/>
    </source>
</evidence>
<dbReference type="InterPro" id="IPR016153">
    <property type="entry name" value="Heat_shock_Hsp33_N"/>
</dbReference>
<dbReference type="SUPFAM" id="SSF64397">
    <property type="entry name" value="Hsp33 domain"/>
    <property type="match status" value="1"/>
</dbReference>
<proteinExistence type="predicted"/>
<accession>G0AJF2</accession>
<dbReference type="EMBL" id="CP002745">
    <property type="protein sequence ID" value="AEK61086.1"/>
    <property type="molecule type" value="Genomic_DNA"/>
</dbReference>
<dbReference type="PANTHER" id="PTHR30111">
    <property type="entry name" value="33 KDA CHAPERONIN"/>
    <property type="match status" value="1"/>
</dbReference>
<protein>
    <submittedName>
        <fullName evidence="6">Putative redox-regulated molecular chaperone heat-shock-like protein</fullName>
    </submittedName>
</protein>
<dbReference type="HOGENOM" id="CLU_054493_0_0_4"/>
<dbReference type="Gene3D" id="3.55.30.10">
    <property type="entry name" value="Hsp33 domain"/>
    <property type="match status" value="1"/>
</dbReference>
<evidence type="ECO:0000256" key="3">
    <source>
        <dbReference type="ARBA" id="ARBA00023157"/>
    </source>
</evidence>
<sequence length="320" mass="35266">MDVTKMTDAGDAHGDSLQKFMVENAAVRGELVELSSTWQQVLAHRNYPTPVKTLLGEMMAAAALLSANLKFNGVIVMQIHGDGPIRLLVAECDSQLQMRATAKLAPDAVIDPDATMSQLVNLNGQGRFAITLDPQDKMPGQQAYQGIVPLDGENVATVIENYMLRSEQLDTKLWLAADDKVARGLLLQKLPNHGGIDVPVNDELETWNRFLALGGTLRPEEMLSTDIQTLMRRLFWEETIRVFEPQQPSFQCNCSREKVGNMLKMLGQPEIEEALADLGKLAVDCDFCGQHYEFDKVDCAHLFASTAPVEALLSTGSSKH</sequence>
<keyword evidence="5" id="KW-0676">Redox-active center</keyword>
<reference evidence="7" key="6">
    <citation type="submission" date="2011-05" db="EMBL/GenBank/DDBJ databases">
        <title>Complete sequence of Collimonas fungivorans Ter331.</title>
        <authorList>
            <person name="Leveau J.H."/>
        </authorList>
    </citation>
    <scope>NUCLEOTIDE SEQUENCE [LARGE SCALE GENOMIC DNA]</scope>
    <source>
        <strain evidence="7">Ter331</strain>
    </source>
</reference>
<dbReference type="InterPro" id="IPR000397">
    <property type="entry name" value="Heat_shock_Hsp33"/>
</dbReference>
<dbReference type="NCBIfam" id="NF001033">
    <property type="entry name" value="PRK00114.1"/>
    <property type="match status" value="1"/>
</dbReference>
<evidence type="ECO:0000256" key="1">
    <source>
        <dbReference type="ARBA" id="ARBA00022490"/>
    </source>
</evidence>
<dbReference type="GO" id="GO:0044183">
    <property type="term" value="F:protein folding chaperone"/>
    <property type="evidence" value="ECO:0007669"/>
    <property type="project" value="TreeGrafter"/>
</dbReference>
<dbReference type="CDD" id="cd00498">
    <property type="entry name" value="Hsp33"/>
    <property type="match status" value="1"/>
</dbReference>
<reference evidence="6 7" key="1">
    <citation type="journal article" date="2004" name="Environ. Microbiol.">
        <title>Phylogeny-function analysis of (meta)genomic libraries: screening for expression of ribosomal RNA genes by large-insert library fluorescent in situ hybridization (LIL-FISH).</title>
        <authorList>
            <person name="Leveau J.H."/>
            <person name="Gerards S."/>
            <person name="de Boer W."/>
            <person name="van Veen J.A."/>
        </authorList>
    </citation>
    <scope>NUCLEOTIDE SEQUENCE [LARGE SCALE GENOMIC DNA]</scope>
    <source>
        <strain evidence="6 7">Ter331</strain>
    </source>
</reference>
<evidence type="ECO:0000256" key="4">
    <source>
        <dbReference type="ARBA" id="ARBA00023186"/>
    </source>
</evidence>
<dbReference type="Gene3D" id="3.90.1280.10">
    <property type="entry name" value="HSP33 redox switch-like"/>
    <property type="match status" value="1"/>
</dbReference>
<reference evidence="6 7" key="4">
    <citation type="journal article" date="2010" name="Environ. Microbiol.">
        <title>The bacterial genus Collimonas: mycophagy, weathering and other adaptive solutions to life in oligotrophic soil environments.</title>
        <authorList>
            <person name="Leveau J.H."/>
            <person name="Uroz S."/>
            <person name="de Boer W."/>
        </authorList>
    </citation>
    <scope>NUCLEOTIDE SEQUENCE [LARGE SCALE GENOMIC DNA]</scope>
    <source>
        <strain evidence="6 7">Ter331</strain>
    </source>
</reference>
<organism evidence="6 7">
    <name type="scientific">Collimonas fungivorans (strain Ter331)</name>
    <dbReference type="NCBI Taxonomy" id="1005048"/>
    <lineage>
        <taxon>Bacteria</taxon>
        <taxon>Pseudomonadati</taxon>
        <taxon>Pseudomonadota</taxon>
        <taxon>Betaproteobacteria</taxon>
        <taxon>Burkholderiales</taxon>
        <taxon>Oxalobacteraceae</taxon>
        <taxon>Collimonas</taxon>
    </lineage>
</organism>
<reference evidence="6 7" key="2">
    <citation type="journal article" date="2006" name="J. Microbiol. Methods">
        <title>Genomic flank-sequencing of plasposon insertion sites for rapid identification of functional genes.</title>
        <authorList>
            <person name="Leveau J.H."/>
            <person name="Gerards S."/>
            <person name="Fritsche K."/>
            <person name="Zondag G."/>
            <person name="van Veen J.A."/>
        </authorList>
    </citation>
    <scope>NUCLEOTIDE SEQUENCE [LARGE SCALE GENOMIC DNA]</scope>
    <source>
        <strain evidence="6 7">Ter331</strain>
    </source>
</reference>
<dbReference type="PANTHER" id="PTHR30111:SF1">
    <property type="entry name" value="33 KDA CHAPERONIN"/>
    <property type="match status" value="1"/>
</dbReference>
<dbReference type="InterPro" id="IPR023212">
    <property type="entry name" value="Hsp33_helix_hairpin_bin_dom_sf"/>
</dbReference>
<dbReference type="RefSeq" id="WP_014005240.1">
    <property type="nucleotide sequence ID" value="NC_015856.1"/>
</dbReference>
<dbReference type="AlphaFoldDB" id="G0AJF2"/>
<evidence type="ECO:0000313" key="7">
    <source>
        <dbReference type="Proteomes" id="UP000008392"/>
    </source>
</evidence>
<dbReference type="PIRSF" id="PIRSF005261">
    <property type="entry name" value="Heat_shock_Hsp33"/>
    <property type="match status" value="1"/>
</dbReference>
<dbReference type="GO" id="GO:0051082">
    <property type="term" value="F:unfolded protein binding"/>
    <property type="evidence" value="ECO:0007669"/>
    <property type="project" value="InterPro"/>
</dbReference>
<dbReference type="InterPro" id="IPR016154">
    <property type="entry name" value="Heat_shock_Hsp33_C"/>
</dbReference>
<dbReference type="STRING" id="1005048.CFU_1254"/>
<keyword evidence="7" id="KW-1185">Reference proteome</keyword>
<reference evidence="6 7" key="5">
    <citation type="journal article" date="2011" name="ISME J.">
        <title>Dual transcriptional profiling of a bacterial/fungal confrontation: Collimonas fungivorans versus Aspergillus niger.</title>
        <authorList>
            <person name="Mela F."/>
            <person name="Fritsche K."/>
            <person name="de Boer W."/>
            <person name="van Veen J.A."/>
            <person name="de Graaff L.H."/>
            <person name="van den Berg M."/>
            <person name="Leveau J.H."/>
        </authorList>
    </citation>
    <scope>NUCLEOTIDE SEQUENCE [LARGE SCALE GENOMIC DNA]</scope>
    <source>
        <strain evidence="6 7">Ter331</strain>
    </source>
</reference>
<dbReference type="eggNOG" id="COG1281">
    <property type="taxonomic scope" value="Bacteria"/>
</dbReference>